<comment type="caution">
    <text evidence="9">The sequence shown here is derived from an EMBL/GenBank/DDBJ whole genome shotgun (WGS) entry which is preliminary data.</text>
</comment>
<feature type="transmembrane region" description="Helical" evidence="8">
    <location>
        <begin position="174"/>
        <end position="194"/>
    </location>
</feature>
<dbReference type="InterPro" id="IPR002781">
    <property type="entry name" value="TM_pro_TauE-like"/>
</dbReference>
<dbReference type="AlphaFoldDB" id="D6TT68"/>
<dbReference type="RefSeq" id="WP_007914441.1">
    <property type="nucleotide sequence ID" value="NZ_ADVG01000003.1"/>
</dbReference>
<comment type="similarity">
    <text evidence="2 8">Belongs to the 4-toluene sulfonate uptake permease (TSUP) (TC 2.A.102) family.</text>
</comment>
<dbReference type="Proteomes" id="UP000004508">
    <property type="component" value="Unassembled WGS sequence"/>
</dbReference>
<dbReference type="EMBL" id="ADVG01000003">
    <property type="protein sequence ID" value="EFH83619.1"/>
    <property type="molecule type" value="Genomic_DNA"/>
</dbReference>
<feature type="transmembrane region" description="Helical" evidence="8">
    <location>
        <begin position="36"/>
        <end position="61"/>
    </location>
</feature>
<accession>D6TT68</accession>
<evidence type="ECO:0000256" key="4">
    <source>
        <dbReference type="ARBA" id="ARBA00022475"/>
    </source>
</evidence>
<evidence type="ECO:0000256" key="6">
    <source>
        <dbReference type="ARBA" id="ARBA00022989"/>
    </source>
</evidence>
<evidence type="ECO:0000313" key="10">
    <source>
        <dbReference type="Proteomes" id="UP000004508"/>
    </source>
</evidence>
<dbReference type="OrthoDB" id="668749at2"/>
<dbReference type="GO" id="GO:0005886">
    <property type="term" value="C:plasma membrane"/>
    <property type="evidence" value="ECO:0007669"/>
    <property type="project" value="UniProtKB-SubCell"/>
</dbReference>
<keyword evidence="5 8" id="KW-0812">Transmembrane</keyword>
<dbReference type="InterPro" id="IPR052017">
    <property type="entry name" value="TSUP"/>
</dbReference>
<name>D6TT68_KTERA</name>
<feature type="transmembrane region" description="Helical" evidence="8">
    <location>
        <begin position="232"/>
        <end position="248"/>
    </location>
</feature>
<keyword evidence="4 8" id="KW-1003">Cell membrane</keyword>
<feature type="transmembrane region" description="Helical" evidence="8">
    <location>
        <begin position="200"/>
        <end position="220"/>
    </location>
</feature>
<evidence type="ECO:0000256" key="5">
    <source>
        <dbReference type="ARBA" id="ARBA00022692"/>
    </source>
</evidence>
<protein>
    <recommendedName>
        <fullName evidence="8">Probable membrane transporter protein</fullName>
    </recommendedName>
</protein>
<evidence type="ECO:0000313" key="9">
    <source>
        <dbReference type="EMBL" id="EFH83619.1"/>
    </source>
</evidence>
<sequence>MTMTMIVLVVAVVFAGALMRATFGFGEAVISMPLLALLPISLHTSISLIGLAGLTVAGMTLPSGWRYIDRPTLIRLSVATLLGIPIGLALVKLAPAGVVTKTLGALLIGYSVYSLIRDVITQTTAPSWLSNKGWVFPFGFAAGALGSAYNVTGIPVVVYGTLRRWNPSRFHGTLQAHFLVAGIFVVIGQALGGLWTANLFLLYGVSLPAIIIATLLGLFLHRYIPTEKFKHYVFFVILALGILLLVNPT</sequence>
<proteinExistence type="inferred from homology"/>
<dbReference type="eggNOG" id="COG0730">
    <property type="taxonomic scope" value="Bacteria"/>
</dbReference>
<reference evidence="9 10" key="1">
    <citation type="journal article" date="2011" name="Stand. Genomic Sci.">
        <title>Non-contiguous finished genome sequence and contextual data of the filamentous soil bacterium Ktedonobacter racemifer type strain (SOSP1-21).</title>
        <authorList>
            <person name="Chang Y.J."/>
            <person name="Land M."/>
            <person name="Hauser L."/>
            <person name="Chertkov O."/>
            <person name="Del Rio T.G."/>
            <person name="Nolan M."/>
            <person name="Copeland A."/>
            <person name="Tice H."/>
            <person name="Cheng J.F."/>
            <person name="Lucas S."/>
            <person name="Han C."/>
            <person name="Goodwin L."/>
            <person name="Pitluck S."/>
            <person name="Ivanova N."/>
            <person name="Ovchinikova G."/>
            <person name="Pati A."/>
            <person name="Chen A."/>
            <person name="Palaniappan K."/>
            <person name="Mavromatis K."/>
            <person name="Liolios K."/>
            <person name="Brettin T."/>
            <person name="Fiebig A."/>
            <person name="Rohde M."/>
            <person name="Abt B."/>
            <person name="Goker M."/>
            <person name="Detter J.C."/>
            <person name="Woyke T."/>
            <person name="Bristow J."/>
            <person name="Eisen J.A."/>
            <person name="Markowitz V."/>
            <person name="Hugenholtz P."/>
            <person name="Kyrpides N.C."/>
            <person name="Klenk H.P."/>
            <person name="Lapidus A."/>
        </authorList>
    </citation>
    <scope>NUCLEOTIDE SEQUENCE [LARGE SCALE GENOMIC DNA]</scope>
    <source>
        <strain evidence="10">DSM 44963</strain>
    </source>
</reference>
<evidence type="ECO:0000256" key="1">
    <source>
        <dbReference type="ARBA" id="ARBA00004651"/>
    </source>
</evidence>
<keyword evidence="7 8" id="KW-0472">Membrane</keyword>
<dbReference type="PANTHER" id="PTHR30269:SF37">
    <property type="entry name" value="MEMBRANE TRANSPORTER PROTEIN"/>
    <property type="match status" value="1"/>
</dbReference>
<feature type="transmembrane region" description="Helical" evidence="8">
    <location>
        <begin position="73"/>
        <end position="94"/>
    </location>
</feature>
<evidence type="ECO:0000256" key="8">
    <source>
        <dbReference type="RuleBase" id="RU363041"/>
    </source>
</evidence>
<keyword evidence="3" id="KW-0813">Transport</keyword>
<evidence type="ECO:0000256" key="2">
    <source>
        <dbReference type="ARBA" id="ARBA00009142"/>
    </source>
</evidence>
<evidence type="ECO:0000256" key="7">
    <source>
        <dbReference type="ARBA" id="ARBA00023136"/>
    </source>
</evidence>
<dbReference type="InParanoid" id="D6TT68"/>
<gene>
    <name evidence="9" type="ORF">Krac_4611</name>
</gene>
<organism evidence="9 10">
    <name type="scientific">Ktedonobacter racemifer DSM 44963</name>
    <dbReference type="NCBI Taxonomy" id="485913"/>
    <lineage>
        <taxon>Bacteria</taxon>
        <taxon>Bacillati</taxon>
        <taxon>Chloroflexota</taxon>
        <taxon>Ktedonobacteria</taxon>
        <taxon>Ktedonobacterales</taxon>
        <taxon>Ktedonobacteraceae</taxon>
        <taxon>Ktedonobacter</taxon>
    </lineage>
</organism>
<dbReference type="PANTHER" id="PTHR30269">
    <property type="entry name" value="TRANSMEMBRANE PROTEIN YFCA"/>
    <property type="match status" value="1"/>
</dbReference>
<dbReference type="Pfam" id="PF01925">
    <property type="entry name" value="TauE"/>
    <property type="match status" value="1"/>
</dbReference>
<feature type="transmembrane region" description="Helical" evidence="8">
    <location>
        <begin position="134"/>
        <end position="162"/>
    </location>
</feature>
<comment type="subcellular location">
    <subcellularLocation>
        <location evidence="1 8">Cell membrane</location>
        <topology evidence="1 8">Multi-pass membrane protein</topology>
    </subcellularLocation>
</comment>
<keyword evidence="6 8" id="KW-1133">Transmembrane helix</keyword>
<keyword evidence="10" id="KW-1185">Reference proteome</keyword>
<evidence type="ECO:0000256" key="3">
    <source>
        <dbReference type="ARBA" id="ARBA00022448"/>
    </source>
</evidence>